<dbReference type="EMBL" id="SDEE01000273">
    <property type="protein sequence ID" value="RXW18331.1"/>
    <property type="molecule type" value="Genomic_DNA"/>
</dbReference>
<evidence type="ECO:0000256" key="2">
    <source>
        <dbReference type="ARBA" id="ARBA00006006"/>
    </source>
</evidence>
<organism evidence="13 14">
    <name type="scientific">Candolleomyces aberdarensis</name>
    <dbReference type="NCBI Taxonomy" id="2316362"/>
    <lineage>
        <taxon>Eukaryota</taxon>
        <taxon>Fungi</taxon>
        <taxon>Dikarya</taxon>
        <taxon>Basidiomycota</taxon>
        <taxon>Agaricomycotina</taxon>
        <taxon>Agaricomycetes</taxon>
        <taxon>Agaricomycetidae</taxon>
        <taxon>Agaricales</taxon>
        <taxon>Agaricineae</taxon>
        <taxon>Psathyrellaceae</taxon>
        <taxon>Candolleomyces</taxon>
    </lineage>
</organism>
<dbReference type="SUPFAM" id="SSF55486">
    <property type="entry name" value="Metalloproteases ('zincins'), catalytic domain"/>
    <property type="match status" value="1"/>
</dbReference>
<comment type="cofactor">
    <cofactor evidence="11">
        <name>Zn(2+)</name>
        <dbReference type="ChEBI" id="CHEBI:29105"/>
    </cofactor>
    <text evidence="11">Binds 1 zinc ion per subunit.</text>
</comment>
<evidence type="ECO:0000313" key="13">
    <source>
        <dbReference type="EMBL" id="RXW18331.1"/>
    </source>
</evidence>
<evidence type="ECO:0000256" key="6">
    <source>
        <dbReference type="ARBA" id="ARBA00022801"/>
    </source>
</evidence>
<evidence type="ECO:0000256" key="10">
    <source>
        <dbReference type="PIRSR" id="PIRSR601842-1"/>
    </source>
</evidence>
<dbReference type="Gene3D" id="1.10.390.10">
    <property type="entry name" value="Neutral Protease Domain 2"/>
    <property type="match status" value="1"/>
</dbReference>
<evidence type="ECO:0000256" key="9">
    <source>
        <dbReference type="ARBA" id="ARBA00023145"/>
    </source>
</evidence>
<dbReference type="PANTHER" id="PTHR33478">
    <property type="entry name" value="EXTRACELLULAR METALLOPROTEINASE MEP"/>
    <property type="match status" value="1"/>
</dbReference>
<keyword evidence="8 12" id="KW-0482">Metalloprotease</keyword>
<keyword evidence="14" id="KW-1185">Reference proteome</keyword>
<dbReference type="InterPro" id="IPR001842">
    <property type="entry name" value="Peptidase_M36"/>
</dbReference>
<feature type="active site" evidence="10">
    <location>
        <position position="239"/>
    </location>
</feature>
<evidence type="ECO:0000256" key="8">
    <source>
        <dbReference type="ARBA" id="ARBA00023049"/>
    </source>
</evidence>
<protein>
    <recommendedName>
        <fullName evidence="12">Extracellular metalloproteinase</fullName>
        <ecNumber evidence="12">3.4.24.-</ecNumber>
    </recommendedName>
    <alternativeName>
        <fullName evidence="12">Fungalysin</fullName>
    </alternativeName>
</protein>
<proteinExistence type="inferred from homology"/>
<evidence type="ECO:0000256" key="5">
    <source>
        <dbReference type="ARBA" id="ARBA00022723"/>
    </source>
</evidence>
<comment type="subcellular location">
    <subcellularLocation>
        <location evidence="1 12">Secreted</location>
    </subcellularLocation>
</comment>
<sequence length="376" mass="42305">MFDGNYNQHLRLAYLVRPDESAVLVHGIQIQNIKENAWYEVFVDEHTGQLVSVTDFGAKATSGTYRAVPIYKHSLVDGTELIFHPEDLEASPYGWHENWTVLSTDVWEGATYRTNWDDDDWEVVAFDYPYDQTVAPTPVENRDAASITNAFYVGNMVHDFAWRYGFKPLTFNVQSDTIQDKWARGDDSVWIRIQWTPGVSDASFTTPPDGQPGILRLYIWNKSNPSRDPALANDILFHELTHGITGRVIGGGSAACLQTLEAKGLREGWSDAMAEWTEQTSATVDDYVIGAWINNNAAGLRTYPYSTDPTINPLRYSSLAGLTNVYQIGEVWANVLHNVYAALVQAHVWASTRFTNPDTSEGNVIFMRLFFDSLSI</sequence>
<feature type="binding site" evidence="11">
    <location>
        <position position="267"/>
    </location>
    <ligand>
        <name>Zn(2+)</name>
        <dbReference type="ChEBI" id="CHEBI:29105"/>
        <note>catalytic</note>
    </ligand>
</feature>
<dbReference type="EC" id="3.4.24.-" evidence="12"/>
<dbReference type="PANTHER" id="PTHR33478:SF1">
    <property type="entry name" value="EXTRACELLULAR METALLOPROTEINASE MEP"/>
    <property type="match status" value="1"/>
</dbReference>
<dbReference type="InterPro" id="IPR027268">
    <property type="entry name" value="Peptidase_M4/M1_CTD_sf"/>
</dbReference>
<evidence type="ECO:0000256" key="1">
    <source>
        <dbReference type="ARBA" id="ARBA00004613"/>
    </source>
</evidence>
<feature type="binding site" evidence="11">
    <location>
        <position position="242"/>
    </location>
    <ligand>
        <name>Zn(2+)</name>
        <dbReference type="ChEBI" id="CHEBI:29105"/>
        <note>catalytic</note>
    </ligand>
</feature>
<keyword evidence="4 12" id="KW-0645">Protease</keyword>
<comment type="similarity">
    <text evidence="2 12">Belongs to the peptidase M36 family.</text>
</comment>
<dbReference type="InterPro" id="IPR050371">
    <property type="entry name" value="Fungal_virulence_M36"/>
</dbReference>
<evidence type="ECO:0000313" key="14">
    <source>
        <dbReference type="Proteomes" id="UP000290288"/>
    </source>
</evidence>
<reference evidence="13 14" key="1">
    <citation type="submission" date="2019-01" db="EMBL/GenBank/DDBJ databases">
        <title>Draft genome sequence of Psathyrella aberdarensis IHI B618.</title>
        <authorList>
            <person name="Buettner E."/>
            <person name="Kellner H."/>
        </authorList>
    </citation>
    <scope>NUCLEOTIDE SEQUENCE [LARGE SCALE GENOMIC DNA]</scope>
    <source>
        <strain evidence="13 14">IHI B618</strain>
    </source>
</reference>
<evidence type="ECO:0000256" key="12">
    <source>
        <dbReference type="RuleBase" id="RU364017"/>
    </source>
</evidence>
<evidence type="ECO:0000256" key="3">
    <source>
        <dbReference type="ARBA" id="ARBA00022525"/>
    </source>
</evidence>
<name>A0A4Q2DGW1_9AGAR</name>
<evidence type="ECO:0000256" key="11">
    <source>
        <dbReference type="PIRSR" id="PIRSR601842-2"/>
    </source>
</evidence>
<dbReference type="GO" id="GO:0006508">
    <property type="term" value="P:proteolysis"/>
    <property type="evidence" value="ECO:0007669"/>
    <property type="project" value="UniProtKB-KW"/>
</dbReference>
<dbReference type="Proteomes" id="UP000290288">
    <property type="component" value="Unassembled WGS sequence"/>
</dbReference>
<dbReference type="Gene3D" id="3.10.170.10">
    <property type="match status" value="1"/>
</dbReference>
<dbReference type="GO" id="GO:0004222">
    <property type="term" value="F:metalloendopeptidase activity"/>
    <property type="evidence" value="ECO:0007669"/>
    <property type="project" value="InterPro"/>
</dbReference>
<feature type="binding site" evidence="11">
    <location>
        <position position="238"/>
    </location>
    <ligand>
        <name>Zn(2+)</name>
        <dbReference type="ChEBI" id="CHEBI:29105"/>
        <note>catalytic</note>
    </ligand>
</feature>
<keyword evidence="6 12" id="KW-0378">Hydrolase</keyword>
<dbReference type="GO" id="GO:0005615">
    <property type="term" value="C:extracellular space"/>
    <property type="evidence" value="ECO:0007669"/>
    <property type="project" value="InterPro"/>
</dbReference>
<keyword evidence="7 11" id="KW-0862">Zinc</keyword>
<keyword evidence="5 11" id="KW-0479">Metal-binding</keyword>
<keyword evidence="9 12" id="KW-0865">Zymogen</keyword>
<dbReference type="AlphaFoldDB" id="A0A4Q2DGW1"/>
<accession>A0A4Q2DGW1</accession>
<evidence type="ECO:0000256" key="7">
    <source>
        <dbReference type="ARBA" id="ARBA00022833"/>
    </source>
</evidence>
<dbReference type="GO" id="GO:0008270">
    <property type="term" value="F:zinc ion binding"/>
    <property type="evidence" value="ECO:0007669"/>
    <property type="project" value="InterPro"/>
</dbReference>
<gene>
    <name evidence="13" type="ORF">EST38_g7522</name>
</gene>
<evidence type="ECO:0000256" key="4">
    <source>
        <dbReference type="ARBA" id="ARBA00022670"/>
    </source>
</evidence>
<dbReference type="Pfam" id="PF02128">
    <property type="entry name" value="Peptidase_M36"/>
    <property type="match status" value="1"/>
</dbReference>
<keyword evidence="3 12" id="KW-0964">Secreted</keyword>
<comment type="caution">
    <text evidence="13">The sequence shown here is derived from an EMBL/GenBank/DDBJ whole genome shotgun (WGS) entry which is preliminary data.</text>
</comment>
<dbReference type="OrthoDB" id="2889299at2759"/>